<dbReference type="AlphaFoldDB" id="A0A6J6MVF6"/>
<name>A0A6J6MVF6_9ZZZZ</name>
<sequence>MITSADLEQQTQLLIATVSSMTEVQMHEPSLLPNWSRGQLLAHVDCNARGLGRLVRWALDGIQREMYISPEVREGDIEIQSKRSQQRQLAALVDSANEFAEEFALLTEDQLGREVALRNGRLVKAGSLIKLRLQEVAIHHLDLDISGAFTFEQWPSVMVDQLLPEVASDFASRDDLSLGWIEVAGGTRYPINADIQNGVGGSPTSLLAWLLGRSSGGDLELIGASELPNVPNWR</sequence>
<dbReference type="InterPro" id="IPR024344">
    <property type="entry name" value="MDMPI_metal-binding"/>
</dbReference>
<dbReference type="GO" id="GO:0046872">
    <property type="term" value="F:metal ion binding"/>
    <property type="evidence" value="ECO:0007669"/>
    <property type="project" value="InterPro"/>
</dbReference>
<accession>A0A6J6MVF6</accession>
<organism evidence="2">
    <name type="scientific">freshwater metagenome</name>
    <dbReference type="NCBI Taxonomy" id="449393"/>
    <lineage>
        <taxon>unclassified sequences</taxon>
        <taxon>metagenomes</taxon>
        <taxon>ecological metagenomes</taxon>
    </lineage>
</organism>
<evidence type="ECO:0000313" key="2">
    <source>
        <dbReference type="EMBL" id="CAB4677078.1"/>
    </source>
</evidence>
<protein>
    <submittedName>
        <fullName evidence="2">Unannotated protein</fullName>
    </submittedName>
</protein>
<proteinExistence type="predicted"/>
<dbReference type="InterPro" id="IPR034660">
    <property type="entry name" value="DinB/YfiT-like"/>
</dbReference>
<dbReference type="NCBIfam" id="TIGR03083">
    <property type="entry name" value="maleylpyruvate isomerase family mycothiol-dependent enzyme"/>
    <property type="match status" value="1"/>
</dbReference>
<dbReference type="InterPro" id="IPR017517">
    <property type="entry name" value="Maleyloyr_isom"/>
</dbReference>
<reference evidence="2" key="1">
    <citation type="submission" date="2020-05" db="EMBL/GenBank/DDBJ databases">
        <authorList>
            <person name="Chiriac C."/>
            <person name="Salcher M."/>
            <person name="Ghai R."/>
            <person name="Kavagutti S V."/>
        </authorList>
    </citation>
    <scope>NUCLEOTIDE SEQUENCE</scope>
</reference>
<dbReference type="EMBL" id="CAEZWW010000115">
    <property type="protein sequence ID" value="CAB4677078.1"/>
    <property type="molecule type" value="Genomic_DNA"/>
</dbReference>
<gene>
    <name evidence="2" type="ORF">UFOPK2310_00976</name>
</gene>
<dbReference type="Pfam" id="PF11716">
    <property type="entry name" value="MDMPI_N"/>
    <property type="match status" value="1"/>
</dbReference>
<dbReference type="InterPro" id="IPR036527">
    <property type="entry name" value="SCP2_sterol-bd_dom_sf"/>
</dbReference>
<dbReference type="SUPFAM" id="SSF109854">
    <property type="entry name" value="DinB/YfiT-like putative metalloenzymes"/>
    <property type="match status" value="1"/>
</dbReference>
<feature type="domain" description="Mycothiol-dependent maleylpyruvate isomerase metal-binding" evidence="1">
    <location>
        <begin position="8"/>
        <end position="143"/>
    </location>
</feature>
<dbReference type="SUPFAM" id="SSF55718">
    <property type="entry name" value="SCP-like"/>
    <property type="match status" value="1"/>
</dbReference>
<dbReference type="Gene3D" id="1.20.120.450">
    <property type="entry name" value="dinb family like domain"/>
    <property type="match status" value="1"/>
</dbReference>
<evidence type="ECO:0000259" key="1">
    <source>
        <dbReference type="Pfam" id="PF11716"/>
    </source>
</evidence>